<evidence type="ECO:0000313" key="2">
    <source>
        <dbReference type="Proteomes" id="UP001169862"/>
    </source>
</evidence>
<name>A0AAW7XFQ2_9GAMM</name>
<dbReference type="RefSeq" id="WP_303549206.1">
    <property type="nucleotide sequence ID" value="NZ_JAUOPG010000003.1"/>
</dbReference>
<proteinExistence type="predicted"/>
<dbReference type="Proteomes" id="UP001169862">
    <property type="component" value="Unassembled WGS sequence"/>
</dbReference>
<accession>A0AAW7XFQ2</accession>
<gene>
    <name evidence="1" type="ORF">Q4490_05890</name>
</gene>
<protein>
    <submittedName>
        <fullName evidence="1">Uncharacterized protein</fullName>
    </submittedName>
</protein>
<dbReference type="AlphaFoldDB" id="A0AAW7XFQ2"/>
<comment type="caution">
    <text evidence="1">The sequence shown here is derived from an EMBL/GenBank/DDBJ whole genome shotgun (WGS) entry which is preliminary data.</text>
</comment>
<sequence>MSTQSAGQQVVLVGPNGQTEPVSLEQLDIYASVLGTESDAFSNISKAGDVLSDMYDKTEAALASTYDNASQVVREGYKSVSDWAGNTSDAAKQWGQDTYEVVEQWGVETADATRTKVIQLSEDAQLKWDAFKKEAEIAKEQAAAKAEELATKTGEFIEESSENIREYMGNKGIQFSSCSARPTYDAESGNPAPACISMEPCCVYSGKIQDKTNPARYIEWPYIKGKPTSLLLVGLDIHNGSPSEEIVLEVKGQNNSECGKKYDAYPNVTEVSRYLGEQVIVEEKVERKVKYDQDEMTALFLLRYIPASAIGALLIAGKLMQLCVGDHRRNGYSYSINQCVSNPCFKTLSVYNYPAMKVNGNFKVAPTLTISSSGIDLDEDKAVSGSLQGQYGQLNFSKGFAVKETSSLPDNAGNASGILGILADVIDIMSGTVSSNGADDGDSNYTSRVEIKPAFNIDADIGELKRNASTPDLNIAIGIFKITLALGVSGIIDVIDTVAAVVNPGAKVVIRKARKRFASGEDIKGKIEANIVLSAEGEVTTEFDSKNTLHVLSDGKTKFENEPNAGEIKSKMAILGVAEIIVNVEAKVQVLEAALGVNGSLNTAWVFEYKTSWDIENKKYIYKKRNYFEGLKVKLLVEYEIGWGDSDVEVQDDSNSIDFDTEEIETSDSMKNEAYVQEFVIMEPTVERVYDDIPEWKDSV</sequence>
<organism evidence="1 2">
    <name type="scientific">Neptunomonas phycophila</name>
    <dbReference type="NCBI Taxonomy" id="1572645"/>
    <lineage>
        <taxon>Bacteria</taxon>
        <taxon>Pseudomonadati</taxon>
        <taxon>Pseudomonadota</taxon>
        <taxon>Gammaproteobacteria</taxon>
        <taxon>Oceanospirillales</taxon>
        <taxon>Oceanospirillaceae</taxon>
        <taxon>Neptunomonas</taxon>
    </lineage>
</organism>
<evidence type="ECO:0000313" key="1">
    <source>
        <dbReference type="EMBL" id="MDO6453089.1"/>
    </source>
</evidence>
<dbReference type="EMBL" id="JAUOPG010000003">
    <property type="protein sequence ID" value="MDO6453089.1"/>
    <property type="molecule type" value="Genomic_DNA"/>
</dbReference>
<reference evidence="1" key="1">
    <citation type="submission" date="2023-07" db="EMBL/GenBank/DDBJ databases">
        <title>Genome content predicts the carbon catabolic preferences of heterotrophic bacteria.</title>
        <authorList>
            <person name="Gralka M."/>
        </authorList>
    </citation>
    <scope>NUCLEOTIDE SEQUENCE</scope>
    <source>
        <strain evidence="1">I2M16</strain>
    </source>
</reference>